<evidence type="ECO:0000313" key="3">
    <source>
        <dbReference type="Proteomes" id="UP000001542"/>
    </source>
</evidence>
<dbReference type="OrthoDB" id="188352at2759"/>
<dbReference type="InParanoid" id="A2E8V5"/>
<organism evidence="2 3">
    <name type="scientific">Trichomonas vaginalis (strain ATCC PRA-98 / G3)</name>
    <dbReference type="NCBI Taxonomy" id="412133"/>
    <lineage>
        <taxon>Eukaryota</taxon>
        <taxon>Metamonada</taxon>
        <taxon>Parabasalia</taxon>
        <taxon>Trichomonadida</taxon>
        <taxon>Trichomonadidae</taxon>
        <taxon>Trichomonas</taxon>
    </lineage>
</organism>
<reference evidence="2" key="2">
    <citation type="journal article" date="2007" name="Science">
        <title>Draft genome sequence of the sexually transmitted pathogen Trichomonas vaginalis.</title>
        <authorList>
            <person name="Carlton J.M."/>
            <person name="Hirt R.P."/>
            <person name="Silva J.C."/>
            <person name="Delcher A.L."/>
            <person name="Schatz M."/>
            <person name="Zhao Q."/>
            <person name="Wortman J.R."/>
            <person name="Bidwell S.L."/>
            <person name="Alsmark U.C.M."/>
            <person name="Besteiro S."/>
            <person name="Sicheritz-Ponten T."/>
            <person name="Noel C.J."/>
            <person name="Dacks J.B."/>
            <person name="Foster P.G."/>
            <person name="Simillion C."/>
            <person name="Van de Peer Y."/>
            <person name="Miranda-Saavedra D."/>
            <person name="Barton G.J."/>
            <person name="Westrop G.D."/>
            <person name="Mueller S."/>
            <person name="Dessi D."/>
            <person name="Fiori P.L."/>
            <person name="Ren Q."/>
            <person name="Paulsen I."/>
            <person name="Zhang H."/>
            <person name="Bastida-Corcuera F.D."/>
            <person name="Simoes-Barbosa A."/>
            <person name="Brown M.T."/>
            <person name="Hayes R.D."/>
            <person name="Mukherjee M."/>
            <person name="Okumura C.Y."/>
            <person name="Schneider R."/>
            <person name="Smith A.J."/>
            <person name="Vanacova S."/>
            <person name="Villalvazo M."/>
            <person name="Haas B.J."/>
            <person name="Pertea M."/>
            <person name="Feldblyum T.V."/>
            <person name="Utterback T.R."/>
            <person name="Shu C.L."/>
            <person name="Osoegawa K."/>
            <person name="de Jong P.J."/>
            <person name="Hrdy I."/>
            <person name="Horvathova L."/>
            <person name="Zubacova Z."/>
            <person name="Dolezal P."/>
            <person name="Malik S.B."/>
            <person name="Logsdon J.M. Jr."/>
            <person name="Henze K."/>
            <person name="Gupta A."/>
            <person name="Wang C.C."/>
            <person name="Dunne R.L."/>
            <person name="Upcroft J.A."/>
            <person name="Upcroft P."/>
            <person name="White O."/>
            <person name="Salzberg S.L."/>
            <person name="Tang P."/>
            <person name="Chiu C.-H."/>
            <person name="Lee Y.-S."/>
            <person name="Embley T.M."/>
            <person name="Coombs G.H."/>
            <person name="Mottram J.C."/>
            <person name="Tachezy J."/>
            <person name="Fraser-Liggett C.M."/>
            <person name="Johnson P.J."/>
        </authorList>
    </citation>
    <scope>NUCLEOTIDE SEQUENCE [LARGE SCALE GENOMIC DNA]</scope>
    <source>
        <strain evidence="2">G3</strain>
    </source>
</reference>
<feature type="compositionally biased region" description="Basic and acidic residues" evidence="1">
    <location>
        <begin position="383"/>
        <end position="397"/>
    </location>
</feature>
<accession>A2E8V5</accession>
<dbReference type="PANTHER" id="PTHR33667:SF7">
    <property type="entry name" value="RIKEN CDNA 1810020O05 GENE"/>
    <property type="match status" value="1"/>
</dbReference>
<dbReference type="VEuPathDB" id="TrichDB:TVAG_260230"/>
<name>A2E8V5_TRIV3</name>
<proteinExistence type="predicted"/>
<reference evidence="2" key="1">
    <citation type="submission" date="2006-10" db="EMBL/GenBank/DDBJ databases">
        <authorList>
            <person name="Amadeo P."/>
            <person name="Zhao Q."/>
            <person name="Wortman J."/>
            <person name="Fraser-Liggett C."/>
            <person name="Carlton J."/>
        </authorList>
    </citation>
    <scope>NUCLEOTIDE SEQUENCE</scope>
    <source>
        <strain evidence="2">G3</strain>
    </source>
</reference>
<evidence type="ECO:0000256" key="1">
    <source>
        <dbReference type="SAM" id="MobiDB-lite"/>
    </source>
</evidence>
<dbReference type="STRING" id="5722.A2E8V5"/>
<dbReference type="VEuPathDB" id="TrichDB:TVAGG3_0926580"/>
<keyword evidence="3" id="KW-1185">Reference proteome</keyword>
<dbReference type="KEGG" id="tva:4768875"/>
<evidence type="ECO:0000313" key="2">
    <source>
        <dbReference type="EMBL" id="EAY10937.1"/>
    </source>
</evidence>
<sequence>MKGKKNVKGAQQPDVPVVLDCCGVDVNDPNGNHTVNFTFTVEAEEDPSKPFEGDLDFQFPHQLGKAVKPPKIETGHPTTKWVTTMPVNIDDAFINQIREKRLLYKIVFLYKSAAHGKPPPKGAAAGKKGNDKSQTHVTNHTFFIDATCLLVRGGRFKPFLTYTASCVPPSFTSFKITISIDHPLLSDAQIRRHQPTVCFIKGVHQLPNSPLSYEELAASCLGPFIVLKTATPQYTCCTMPGTHASDIKMNIAVMFWQTPSTDVSIELHDRDIESPEISAIVGSSFVVPDQTAKQPKQEALSFDQILGVKKEQNTIRPYAELTFPLKTGRFMIPFTPVQTSNTVIMPGAYTTSGTYMSIEVESMKETVPQMAVQQVTTPPSKAKAQEKPHNAKDDKNQQKVTFNTRRVVIIAHGNLIQKEKLFMDGLQMNIVRINAEAFKQKDIATVSSMKLEKEDVPAISGFIMMTGEFEVTILEMIENTDASTQIHNYLKYPPGGNIDVLCDENQVYKSPRLYGTLDCAVKKFKLATTLGQLLLDPQLYVHNSHLANCFKVCNTLKRIESAKSLAEFDTENLWPLQADIEMLNAKCGMLLSLDELSFPPRDPEAESAKSKELIRMKSMEKLTVEEEAPLNYVPLKKETVEVKDHTLEYYQQKNMETIRMLEEKNRVQKAIISGVDDDDTLIVKDGKTEIPPNFYPDKPEPYVSLAATTSGPALAKMFRQEDGTEIRDGVKFNNYANTKTYLQDPISLKVDVNHDPWDKGDKPLCTGAERLFADVRGPLYDQYNPVCKPGGYFSQQKSIFIDEEYNDKKSNKPEYITKGINHSQKFNAVVAPAGKNEEILGRTVAPGTLNIQEPWQPQDSNVKNNDLANKPRFNTMFKAPIKKGTTDSAYVAKLVPTFPTPKPGF</sequence>
<dbReference type="EMBL" id="DS113329">
    <property type="protein sequence ID" value="EAY10937.1"/>
    <property type="molecule type" value="Genomic_DNA"/>
</dbReference>
<dbReference type="AlphaFoldDB" id="A2E8V5"/>
<dbReference type="Proteomes" id="UP000001542">
    <property type="component" value="Unassembled WGS sequence"/>
</dbReference>
<dbReference type="PANTHER" id="PTHR33667">
    <property type="entry name" value="SI:DKEY-57N24.6"/>
    <property type="match status" value="1"/>
</dbReference>
<dbReference type="RefSeq" id="XP_001323160.1">
    <property type="nucleotide sequence ID" value="XM_001323125.1"/>
</dbReference>
<gene>
    <name evidence="2" type="ORF">TVAG_260230</name>
</gene>
<protein>
    <submittedName>
        <fullName evidence="2">Uncharacterized protein</fullName>
    </submittedName>
</protein>
<feature type="region of interest" description="Disordered" evidence="1">
    <location>
        <begin position="375"/>
        <end position="397"/>
    </location>
</feature>